<sequence length="240" mass="25704">MQTATYVALSRQAVLDRQMDVIANNLANMSTSGFKTENQLFQEYLEPSPVRGQTIAYVRDAGVVRDLRQGDLSRTGNPLDVGIDGNGYFQVNTVDGPRYTRNGRFQLDAGRTLVTAQGYQVLDSTGQPITIPQGSTSISIGADGTVATETGPVGKIALSSFANGQDVVPAGNGLYVTSATPTPDTVSTLHQGMLEDSNVRPIIEMTQMLGVQRAYASAQNIIDSEDNRLRNAIDKLSKSS</sequence>
<evidence type="ECO:0000259" key="5">
    <source>
        <dbReference type="Pfam" id="PF00460"/>
    </source>
</evidence>
<accession>A0A8J3E5X6</accession>
<dbReference type="InterPro" id="IPR037925">
    <property type="entry name" value="FlgE/F/G-like"/>
</dbReference>
<dbReference type="InterPro" id="IPR010930">
    <property type="entry name" value="Flg_bb/hook_C_dom"/>
</dbReference>
<dbReference type="NCBIfam" id="TIGR03506">
    <property type="entry name" value="FlgEFG_subfam"/>
    <property type="match status" value="1"/>
</dbReference>
<reference evidence="8" key="2">
    <citation type="submission" date="2020-09" db="EMBL/GenBank/DDBJ databases">
        <authorList>
            <person name="Sun Q."/>
            <person name="Zhou Y."/>
        </authorList>
    </citation>
    <scope>NUCLEOTIDE SEQUENCE</scope>
    <source>
        <strain evidence="8">CGMCC 1.15725</strain>
    </source>
</reference>
<evidence type="ECO:0000256" key="2">
    <source>
        <dbReference type="ARBA" id="ARBA00009677"/>
    </source>
</evidence>
<dbReference type="SUPFAM" id="SSF117143">
    <property type="entry name" value="Flagellar hook protein flgE"/>
    <property type="match status" value="1"/>
</dbReference>
<keyword evidence="8" id="KW-0969">Cilium</keyword>
<evidence type="ECO:0000259" key="6">
    <source>
        <dbReference type="Pfam" id="PF06429"/>
    </source>
</evidence>
<proteinExistence type="inferred from homology"/>
<feature type="domain" description="Flagellar hook protein FlgE/F/G-like D1" evidence="7">
    <location>
        <begin position="83"/>
        <end position="147"/>
    </location>
</feature>
<dbReference type="PANTHER" id="PTHR30435">
    <property type="entry name" value="FLAGELLAR PROTEIN"/>
    <property type="match status" value="1"/>
</dbReference>
<dbReference type="InterPro" id="IPR019776">
    <property type="entry name" value="Flagellar_basal_body_rod_CS"/>
</dbReference>
<feature type="domain" description="Flagellar basal body rod protein N-terminal" evidence="5">
    <location>
        <begin position="6"/>
        <end position="35"/>
    </location>
</feature>
<keyword evidence="9" id="KW-1185">Reference proteome</keyword>
<dbReference type="Pfam" id="PF06429">
    <property type="entry name" value="Flg_bbr_C"/>
    <property type="match status" value="1"/>
</dbReference>
<evidence type="ECO:0000256" key="3">
    <source>
        <dbReference type="ARBA" id="ARBA00023143"/>
    </source>
</evidence>
<comment type="caution">
    <text evidence="8">The sequence shown here is derived from an EMBL/GenBank/DDBJ whole genome shotgun (WGS) entry which is preliminary data.</text>
</comment>
<dbReference type="NCBIfam" id="TIGR02490">
    <property type="entry name" value="flgF"/>
    <property type="match status" value="1"/>
</dbReference>
<dbReference type="PANTHER" id="PTHR30435:SF19">
    <property type="entry name" value="FLAGELLAR BASAL-BODY ROD PROTEIN FLGG"/>
    <property type="match status" value="1"/>
</dbReference>
<evidence type="ECO:0000313" key="9">
    <source>
        <dbReference type="Proteomes" id="UP000646365"/>
    </source>
</evidence>
<dbReference type="EMBL" id="BMJQ01000016">
    <property type="protein sequence ID" value="GGF38949.1"/>
    <property type="molecule type" value="Genomic_DNA"/>
</dbReference>
<evidence type="ECO:0000256" key="1">
    <source>
        <dbReference type="ARBA" id="ARBA00004117"/>
    </source>
</evidence>
<evidence type="ECO:0000313" key="8">
    <source>
        <dbReference type="EMBL" id="GGF38949.1"/>
    </source>
</evidence>
<dbReference type="GO" id="GO:0030694">
    <property type="term" value="C:bacterial-type flagellum basal body, rod"/>
    <property type="evidence" value="ECO:0007669"/>
    <property type="project" value="UniProtKB-UniRule"/>
</dbReference>
<dbReference type="InterPro" id="IPR053967">
    <property type="entry name" value="LlgE_F_G-like_D1"/>
</dbReference>
<dbReference type="InterPro" id="IPR012836">
    <property type="entry name" value="FlgF"/>
</dbReference>
<dbReference type="Proteomes" id="UP000646365">
    <property type="component" value="Unassembled WGS sequence"/>
</dbReference>
<dbReference type="RefSeq" id="WP_189051052.1">
    <property type="nucleotide sequence ID" value="NZ_BMJQ01000016.1"/>
</dbReference>
<dbReference type="InterPro" id="IPR001444">
    <property type="entry name" value="Flag_bb_rod_N"/>
</dbReference>
<comment type="subunit">
    <text evidence="4">The basal body constitutes a major portion of the flagellar organelle and consists of five rings (E,L,P,S, and M) mounted on a central rod. The rod consists of about 26 subunits of FlgG in the distal portion, and FlgB, FlgC and FlgF are thought to build up the proximal portion of the rod with about 6 subunits each.</text>
</comment>
<name>A0A8J3E5X6_9PROT</name>
<feature type="domain" description="Flagellar basal-body/hook protein C-terminal" evidence="6">
    <location>
        <begin position="191"/>
        <end position="233"/>
    </location>
</feature>
<comment type="subcellular location">
    <subcellularLocation>
        <location evidence="1 4">Bacterial flagellum basal body</location>
    </subcellularLocation>
</comment>
<evidence type="ECO:0000256" key="4">
    <source>
        <dbReference type="RuleBase" id="RU362116"/>
    </source>
</evidence>
<keyword evidence="3 4" id="KW-0975">Bacterial flagellum</keyword>
<dbReference type="InterPro" id="IPR020013">
    <property type="entry name" value="Flagellar_FlgE/F/G"/>
</dbReference>
<dbReference type="AlphaFoldDB" id="A0A8J3E5X6"/>
<evidence type="ECO:0000259" key="7">
    <source>
        <dbReference type="Pfam" id="PF22692"/>
    </source>
</evidence>
<protein>
    <recommendedName>
        <fullName evidence="4">Flagellar basal-body rod protein FlgF</fullName>
    </recommendedName>
</protein>
<dbReference type="Pfam" id="PF00460">
    <property type="entry name" value="Flg_bb_rod"/>
    <property type="match status" value="1"/>
</dbReference>
<dbReference type="Pfam" id="PF22692">
    <property type="entry name" value="LlgE_F_G_D1"/>
    <property type="match status" value="1"/>
</dbReference>
<keyword evidence="8" id="KW-0966">Cell projection</keyword>
<gene>
    <name evidence="8" type="ORF">GCM10011611_51620</name>
</gene>
<reference evidence="8" key="1">
    <citation type="journal article" date="2014" name="Int. J. Syst. Evol. Microbiol.">
        <title>Complete genome sequence of Corynebacterium casei LMG S-19264T (=DSM 44701T), isolated from a smear-ripened cheese.</title>
        <authorList>
            <consortium name="US DOE Joint Genome Institute (JGI-PGF)"/>
            <person name="Walter F."/>
            <person name="Albersmeier A."/>
            <person name="Kalinowski J."/>
            <person name="Ruckert C."/>
        </authorList>
    </citation>
    <scope>NUCLEOTIDE SEQUENCE</scope>
    <source>
        <strain evidence="8">CGMCC 1.15725</strain>
    </source>
</reference>
<organism evidence="8 9">
    <name type="scientific">Aliidongia dinghuensis</name>
    <dbReference type="NCBI Taxonomy" id="1867774"/>
    <lineage>
        <taxon>Bacteria</taxon>
        <taxon>Pseudomonadati</taxon>
        <taxon>Pseudomonadota</taxon>
        <taxon>Alphaproteobacteria</taxon>
        <taxon>Rhodospirillales</taxon>
        <taxon>Dongiaceae</taxon>
        <taxon>Aliidongia</taxon>
    </lineage>
</organism>
<dbReference type="GO" id="GO:0071978">
    <property type="term" value="P:bacterial-type flagellum-dependent swarming motility"/>
    <property type="evidence" value="ECO:0007669"/>
    <property type="project" value="TreeGrafter"/>
</dbReference>
<keyword evidence="8" id="KW-0282">Flagellum</keyword>
<dbReference type="PROSITE" id="PS00588">
    <property type="entry name" value="FLAGELLA_BB_ROD"/>
    <property type="match status" value="1"/>
</dbReference>
<comment type="similarity">
    <text evidence="2 4">Belongs to the flagella basal body rod proteins family.</text>
</comment>